<reference evidence="3" key="1">
    <citation type="journal article" date="2012" name="Proc. Natl. Acad. Sci. U.S.A.">
        <title>Antigenic diversity is generated by distinct evolutionary mechanisms in African trypanosome species.</title>
        <authorList>
            <person name="Jackson A.P."/>
            <person name="Berry A."/>
            <person name="Aslett M."/>
            <person name="Allison H.C."/>
            <person name="Burton P."/>
            <person name="Vavrova-Anderson J."/>
            <person name="Brown R."/>
            <person name="Browne H."/>
            <person name="Corton N."/>
            <person name="Hauser H."/>
            <person name="Gamble J."/>
            <person name="Gilderthorp R."/>
            <person name="Marcello L."/>
            <person name="McQuillan J."/>
            <person name="Otto T.D."/>
            <person name="Quail M.A."/>
            <person name="Sanders M.J."/>
            <person name="van Tonder A."/>
            <person name="Ginger M.L."/>
            <person name="Field M.C."/>
            <person name="Barry J.D."/>
            <person name="Hertz-Fowler C."/>
            <person name="Berriman M."/>
        </authorList>
    </citation>
    <scope>NUCLEOTIDE SEQUENCE</scope>
    <source>
        <strain evidence="3">Y486</strain>
    </source>
</reference>
<dbReference type="InterPro" id="IPR003323">
    <property type="entry name" value="OTU_dom"/>
</dbReference>
<dbReference type="EMBL" id="HE573024">
    <property type="protein sequence ID" value="CCC49851.1"/>
    <property type="molecule type" value="Genomic_DNA"/>
</dbReference>
<evidence type="ECO:0000256" key="1">
    <source>
        <dbReference type="SAM" id="MobiDB-lite"/>
    </source>
</evidence>
<feature type="region of interest" description="Disordered" evidence="1">
    <location>
        <begin position="285"/>
        <end position="340"/>
    </location>
</feature>
<feature type="region of interest" description="Disordered" evidence="1">
    <location>
        <begin position="680"/>
        <end position="738"/>
    </location>
</feature>
<sequence>MGGCTSTPGGTKDGNLSYLPAVGHPLSLDINYGKHASVDQCSGGACKHPCGWASQSCACSMCDQPQRGRMCGRLRVFTEPDSIVEDCNCCNSGSDVCSSVIIENSKYVMTPIVAFAPFVKRELRALTVSRFQSRFGSSRDLAESQKQEAKPCSDESKDKVCLHATPTYAEPSVSPLRLQPTKAGDTADGADDMEGNAKDSLAQLPQSADESALNGKGEESVLFPGPLDTGLAQLSPSACPLPLPEVGRMNQSFEVTGQGAQARECSCGLVETKDSCTPTLVPLSQQCSGGKPKRRRFFPFRSRRSPREESDDPTQSSLEKHEGKKKAKNGDSRKQSALPPQVLSREQIICIGSQRLKKRLEDLELVEHLMRGDGNCQFRAVAQQLLGSEDYHELVRVHVVTYMKSVRDVFDCYFPSKEEADTYYDDMLKVGTWGDELTLRAASDSLFINVHILSSEQENYYLTYYPNPDSPPPPVFLVDVATMREERERERQQRQQQLDSHGTPSNQLGSGKGAEASEDSSVGDQSVCPVGATPTLSAPDHFTLPKNAVPSNSTCSSAGKSGCSGATGFDEKKHVDACALQQRLQRKLATTTVRAASAPVKNLILFSNEVLGMEHVNTDNSLHSGGGVDAAASSTERKDTEVAHKTTVSQDMERFCTTGAHRINSATEKVITVNIPNFTVMGESSVPNMGEEKKHGRRRKKGRPDVQRVASEEEEKEKEEKAEVAQQSPAPPSEIPRSTSFILLSPRTANGESLQSVNSGSAKEPNSEFTHSQSVSSRCLLKSSDASSTCLSLSHSLVDCEQAPRFVFEAHREPIDVFLSYLSPVHYNALSLARSSPNCSLECGAD</sequence>
<feature type="compositionally biased region" description="Basic and acidic residues" evidence="1">
    <location>
        <begin position="140"/>
        <end position="157"/>
    </location>
</feature>
<dbReference type="VEuPathDB" id="TriTrypDB:TvY486_0804590"/>
<feature type="region of interest" description="Disordered" evidence="1">
    <location>
        <begin position="171"/>
        <end position="197"/>
    </location>
</feature>
<dbReference type="InterPro" id="IPR038765">
    <property type="entry name" value="Papain-like_cys_pep_sf"/>
</dbReference>
<dbReference type="OMA" id="SEDYHEL"/>
<feature type="compositionally biased region" description="Polar residues" evidence="1">
    <location>
        <begin position="498"/>
        <end position="509"/>
    </location>
</feature>
<dbReference type="Gene3D" id="3.90.70.80">
    <property type="match status" value="1"/>
</dbReference>
<feature type="compositionally biased region" description="Basic and acidic residues" evidence="1">
    <location>
        <begin position="484"/>
        <end position="493"/>
    </location>
</feature>
<dbReference type="AlphaFoldDB" id="G0U196"/>
<dbReference type="GO" id="GO:0004843">
    <property type="term" value="F:cysteine-type deubiquitinase activity"/>
    <property type="evidence" value="ECO:0007669"/>
    <property type="project" value="TreeGrafter"/>
</dbReference>
<feature type="compositionally biased region" description="Basic and acidic residues" evidence="1">
    <location>
        <begin position="318"/>
        <end position="334"/>
    </location>
</feature>
<dbReference type="PANTHER" id="PTHR12419">
    <property type="entry name" value="OTU DOMAIN CONTAINING PROTEIN"/>
    <property type="match status" value="1"/>
</dbReference>
<dbReference type="SUPFAM" id="SSF54001">
    <property type="entry name" value="Cysteine proteinases"/>
    <property type="match status" value="1"/>
</dbReference>
<accession>G0U196</accession>
<dbReference type="InterPro" id="IPR050704">
    <property type="entry name" value="Peptidase_C85-like"/>
</dbReference>
<protein>
    <recommendedName>
        <fullName evidence="2">OTU domain-containing protein</fullName>
    </recommendedName>
</protein>
<dbReference type="GO" id="GO:0016579">
    <property type="term" value="P:protein deubiquitination"/>
    <property type="evidence" value="ECO:0007669"/>
    <property type="project" value="TreeGrafter"/>
</dbReference>
<gene>
    <name evidence="3" type="ORF">TVY486_0804590</name>
</gene>
<organism evidence="3">
    <name type="scientific">Trypanosoma vivax (strain Y486)</name>
    <dbReference type="NCBI Taxonomy" id="1055687"/>
    <lineage>
        <taxon>Eukaryota</taxon>
        <taxon>Discoba</taxon>
        <taxon>Euglenozoa</taxon>
        <taxon>Kinetoplastea</taxon>
        <taxon>Metakinetoplastina</taxon>
        <taxon>Trypanosomatida</taxon>
        <taxon>Trypanosomatidae</taxon>
        <taxon>Trypanosoma</taxon>
        <taxon>Duttonella</taxon>
    </lineage>
</organism>
<feature type="region of interest" description="Disordered" evidence="1">
    <location>
        <begin position="137"/>
        <end position="157"/>
    </location>
</feature>
<evidence type="ECO:0000313" key="3">
    <source>
        <dbReference type="EMBL" id="CCC49851.1"/>
    </source>
</evidence>
<dbReference type="PROSITE" id="PS50802">
    <property type="entry name" value="OTU"/>
    <property type="match status" value="1"/>
</dbReference>
<feature type="compositionally biased region" description="Basic and acidic residues" evidence="1">
    <location>
        <begin position="635"/>
        <end position="644"/>
    </location>
</feature>
<feature type="region of interest" description="Disordered" evidence="1">
    <location>
        <begin position="621"/>
        <end position="646"/>
    </location>
</feature>
<proteinExistence type="predicted"/>
<feature type="region of interest" description="Disordered" evidence="1">
    <location>
        <begin position="484"/>
        <end position="534"/>
    </location>
</feature>
<dbReference type="Pfam" id="PF02338">
    <property type="entry name" value="OTU"/>
    <property type="match status" value="1"/>
</dbReference>
<feature type="domain" description="OTU" evidence="2">
    <location>
        <begin position="365"/>
        <end position="467"/>
    </location>
</feature>
<dbReference type="PANTHER" id="PTHR12419:SF11">
    <property type="entry name" value="OTU DOMAIN-CONTAINING PROTEIN DDB_G0284757"/>
    <property type="match status" value="1"/>
</dbReference>
<feature type="compositionally biased region" description="Basic residues" evidence="1">
    <location>
        <begin position="291"/>
        <end position="304"/>
    </location>
</feature>
<evidence type="ECO:0000259" key="2">
    <source>
        <dbReference type="PROSITE" id="PS50802"/>
    </source>
</evidence>
<name>G0U196_TRYVY</name>